<dbReference type="AlphaFoldDB" id="A0A3D8R3K6"/>
<dbReference type="EMBL" id="PDLN01000013">
    <property type="protein sequence ID" value="RDW68540.1"/>
    <property type="molecule type" value="Genomic_DNA"/>
</dbReference>
<dbReference type="Proteomes" id="UP000256328">
    <property type="component" value="Unassembled WGS sequence"/>
</dbReference>
<feature type="compositionally biased region" description="Polar residues" evidence="1">
    <location>
        <begin position="1"/>
        <end position="10"/>
    </location>
</feature>
<reference evidence="2 3" key="1">
    <citation type="journal article" date="2018" name="IMA Fungus">
        <title>IMA Genome-F 9: Draft genome sequence of Annulohypoxylon stygium, Aspergillus mulundensis, Berkeleyomyces basicola (syn. Thielaviopsis basicola), Ceratocystis smalleyi, two Cercospora beticola strains, Coleophoma cylindrospora, Fusarium fracticaudum, Phialophora cf. hyalina, and Morchella septimelata.</title>
        <authorList>
            <person name="Wingfield B.D."/>
            <person name="Bills G.F."/>
            <person name="Dong Y."/>
            <person name="Huang W."/>
            <person name="Nel W.J."/>
            <person name="Swalarsk-Parry B.S."/>
            <person name="Vaghefi N."/>
            <person name="Wilken P.M."/>
            <person name="An Z."/>
            <person name="de Beer Z.W."/>
            <person name="De Vos L."/>
            <person name="Chen L."/>
            <person name="Duong T.A."/>
            <person name="Gao Y."/>
            <person name="Hammerbacher A."/>
            <person name="Kikkert J.R."/>
            <person name="Li Y."/>
            <person name="Li H."/>
            <person name="Li K."/>
            <person name="Li Q."/>
            <person name="Liu X."/>
            <person name="Ma X."/>
            <person name="Naidoo K."/>
            <person name="Pethybridge S.J."/>
            <person name="Sun J."/>
            <person name="Steenkamp E.T."/>
            <person name="van der Nest M.A."/>
            <person name="van Wyk S."/>
            <person name="Wingfield M.J."/>
            <person name="Xiong C."/>
            <person name="Yue Q."/>
            <person name="Zhang X."/>
        </authorList>
    </citation>
    <scope>NUCLEOTIDE SEQUENCE [LARGE SCALE GENOMIC DNA]</scope>
    <source>
        <strain evidence="2 3">BP5796</strain>
    </source>
</reference>
<gene>
    <name evidence="2" type="ORF">BP5796_09197</name>
</gene>
<evidence type="ECO:0000313" key="2">
    <source>
        <dbReference type="EMBL" id="RDW68540.1"/>
    </source>
</evidence>
<keyword evidence="3" id="KW-1185">Reference proteome</keyword>
<evidence type="ECO:0000313" key="3">
    <source>
        <dbReference type="Proteomes" id="UP000256328"/>
    </source>
</evidence>
<comment type="caution">
    <text evidence="2">The sequence shown here is derived from an EMBL/GenBank/DDBJ whole genome shotgun (WGS) entry which is preliminary data.</text>
</comment>
<dbReference type="OrthoDB" id="10343614at2759"/>
<feature type="region of interest" description="Disordered" evidence="1">
    <location>
        <begin position="1"/>
        <end position="33"/>
    </location>
</feature>
<proteinExistence type="predicted"/>
<feature type="region of interest" description="Disordered" evidence="1">
    <location>
        <begin position="196"/>
        <end position="221"/>
    </location>
</feature>
<organism evidence="2 3">
    <name type="scientific">Coleophoma crateriformis</name>
    <dbReference type="NCBI Taxonomy" id="565419"/>
    <lineage>
        <taxon>Eukaryota</taxon>
        <taxon>Fungi</taxon>
        <taxon>Dikarya</taxon>
        <taxon>Ascomycota</taxon>
        <taxon>Pezizomycotina</taxon>
        <taxon>Leotiomycetes</taxon>
        <taxon>Helotiales</taxon>
        <taxon>Dermateaceae</taxon>
        <taxon>Coleophoma</taxon>
    </lineage>
</organism>
<accession>A0A3D8R3K6</accession>
<name>A0A3D8R3K6_9HELO</name>
<protein>
    <submittedName>
        <fullName evidence="2">Uncharacterized protein</fullName>
    </submittedName>
</protein>
<sequence>MKRNLSSTQEGRPEQQGIAITTSAAAPGTRRQNGEAVQYPSEINLWRERGTCYLKIHLLAYLSSHSKRQILMSMNHRSVSLRTLHLPRSIFATTCCSTLALHQHGTFTPLTLASLSYFVTCLATFEKRPWLLAQAPSQSQNKSESARKEDAKFYKRAELAANEASFLIEVSEIVRQGTIRLLGVFCFDMPHIASHAHQDPAQPAGTKHPAIPSQTEDTMPKHLSRGMLPLPLALPIQQPQIKQPALAKNDTAKKIPRTMFPPPLPRSGARVASAQTSRPALAQGGRKQNEMQGDGQWSHKTWIDISILKRETHFLMKKDHAIWTCAEHGNVIEIGVVNLSPGTV</sequence>
<evidence type="ECO:0000256" key="1">
    <source>
        <dbReference type="SAM" id="MobiDB-lite"/>
    </source>
</evidence>